<feature type="region of interest" description="Disordered" evidence="2">
    <location>
        <begin position="464"/>
        <end position="501"/>
    </location>
</feature>
<organism evidence="5">
    <name type="scientific">uncultured Caudovirales phage</name>
    <dbReference type="NCBI Taxonomy" id="2100421"/>
    <lineage>
        <taxon>Viruses</taxon>
        <taxon>Duplodnaviria</taxon>
        <taxon>Heunggongvirae</taxon>
        <taxon>Uroviricota</taxon>
        <taxon>Caudoviricetes</taxon>
        <taxon>Peduoviridae</taxon>
        <taxon>Maltschvirus</taxon>
        <taxon>Maltschvirus maltsch</taxon>
    </lineage>
</organism>
<feature type="region of interest" description="Disordered" evidence="2">
    <location>
        <begin position="264"/>
        <end position="314"/>
    </location>
</feature>
<feature type="domain" description="Phage-like element PBSX protein XkdF" evidence="4">
    <location>
        <begin position="42"/>
        <end position="148"/>
    </location>
</feature>
<gene>
    <name evidence="5" type="ORF">UFOVP359_55</name>
</gene>
<feature type="compositionally biased region" description="Basic and acidic residues" evidence="2">
    <location>
        <begin position="291"/>
        <end position="313"/>
    </location>
</feature>
<dbReference type="GO" id="GO:0008233">
    <property type="term" value="F:peptidase activity"/>
    <property type="evidence" value="ECO:0007669"/>
    <property type="project" value="UniProtKB-KW"/>
</dbReference>
<evidence type="ECO:0000256" key="2">
    <source>
        <dbReference type="SAM" id="MobiDB-lite"/>
    </source>
</evidence>
<feature type="coiled-coil region" evidence="1">
    <location>
        <begin position="555"/>
        <end position="582"/>
    </location>
</feature>
<dbReference type="EMBL" id="LR798295">
    <property type="protein sequence ID" value="CAB5221760.1"/>
    <property type="molecule type" value="Genomic_DNA"/>
</dbReference>
<dbReference type="Pfam" id="PF11160">
    <property type="entry name" value="Hva1_TUDOR"/>
    <property type="match status" value="1"/>
</dbReference>
<dbReference type="GO" id="GO:0046797">
    <property type="term" value="P:viral procapsid maturation"/>
    <property type="evidence" value="ECO:0007669"/>
    <property type="project" value="UniProtKB-KW"/>
</dbReference>
<dbReference type="InterPro" id="IPR021331">
    <property type="entry name" value="Hva1_TUDOR"/>
</dbReference>
<reference evidence="5" key="1">
    <citation type="submission" date="2020-05" db="EMBL/GenBank/DDBJ databases">
        <authorList>
            <person name="Chiriac C."/>
            <person name="Salcher M."/>
            <person name="Ghai R."/>
            <person name="Kavagutti S V."/>
        </authorList>
    </citation>
    <scope>NUCLEOTIDE SEQUENCE</scope>
</reference>
<keyword evidence="1" id="KW-0175">Coiled coil</keyword>
<sequence length="619" mass="67512">MKADNKRNTIITKVLYNKNAMVDLQKASLSTNGQQVTLTMPISKVDVEKRIVSGFATLDNIDRQGDRVSADASQKAFENFRGNVRLMHQPIPAGKVVNFRTETFFDQATNKQYSGVFVDTYISKGASDIWEMVLDGTLTGFSIGGAVKESDNVYDPELEHTVRIIKDYDLVELSLVDSPANQLANIFSIQKTNTVAEGIFEKSHIDNVFWCETDGVAFTGESESKDCALCNKNLDSIGWVETMEGEDLSKAIAKALDSHFEKSNNVITSEDTPKKYPKQQRRFSDIQTESKSVHNGKDDEDERKDKRKNEMHKASFSTGDFVQWGSSGGTARGKVTRVVTNGKINVPNSSVTVTGTPEDPAVVITVYRKEGNSWKPTDTKVGHKMKTLRSWNAKVKKFLGIPTKELLSEETVDKAIGTDSQIESVANQNNEGGVIVADNEEVTTEEVVEVNEVAEGAEDVVEETVEETPEAEEAPVEETVAEETAAEESVEKSDDIATDPSTEINGEAVDLAKALDEIKEFISTTVSEGAVQSAEAVGAVAKSVADVTSALTTKQEELSKTLAEVQETISNIVNRVDAVESDTAVKKSGELENAPANTTSTLKKSVWGGRFLGSAEYIN</sequence>
<dbReference type="InterPro" id="IPR027924">
    <property type="entry name" value="XkdF"/>
</dbReference>
<proteinExistence type="predicted"/>
<dbReference type="GO" id="GO:0006508">
    <property type="term" value="P:proteolysis"/>
    <property type="evidence" value="ECO:0007669"/>
    <property type="project" value="UniProtKB-KW"/>
</dbReference>
<evidence type="ECO:0000256" key="1">
    <source>
        <dbReference type="SAM" id="Coils"/>
    </source>
</evidence>
<dbReference type="Pfam" id="PF14550">
    <property type="entry name" value="Peptidase_S78_2"/>
    <property type="match status" value="1"/>
</dbReference>
<feature type="compositionally biased region" description="Acidic residues" evidence="2">
    <location>
        <begin position="464"/>
        <end position="488"/>
    </location>
</feature>
<evidence type="ECO:0000313" key="5">
    <source>
        <dbReference type="EMBL" id="CAB5221760.1"/>
    </source>
</evidence>
<feature type="domain" description="Hypervirulence associated protein TUDOR" evidence="3">
    <location>
        <begin position="319"/>
        <end position="365"/>
    </location>
</feature>
<evidence type="ECO:0000259" key="4">
    <source>
        <dbReference type="Pfam" id="PF14550"/>
    </source>
</evidence>
<evidence type="ECO:0000259" key="3">
    <source>
        <dbReference type="Pfam" id="PF11160"/>
    </source>
</evidence>
<name>A0A6J7WVK1_9CAUD</name>
<accession>A0A6J7WVK1</accession>
<protein>
    <submittedName>
        <fullName evidence="5">Phage-like element PBSX protein, XkdF</fullName>
    </submittedName>
</protein>